<evidence type="ECO:0000313" key="3">
    <source>
        <dbReference type="Proteomes" id="UP000199073"/>
    </source>
</evidence>
<dbReference type="PANTHER" id="PTHR43135">
    <property type="entry name" value="ALPHA-D-RIBOSE 1-METHYLPHOSPHONATE 5-TRIPHOSPHATE DIPHOSPHATASE"/>
    <property type="match status" value="1"/>
</dbReference>
<protein>
    <submittedName>
        <fullName evidence="2">Imidazolonepropionase</fullName>
    </submittedName>
</protein>
<proteinExistence type="predicted"/>
<feature type="domain" description="Amidohydrolase-related" evidence="1">
    <location>
        <begin position="57"/>
        <end position="373"/>
    </location>
</feature>
<reference evidence="2 3" key="1">
    <citation type="submission" date="2016-10" db="EMBL/GenBank/DDBJ databases">
        <authorList>
            <person name="de Groot N.N."/>
        </authorList>
    </citation>
    <scope>NUCLEOTIDE SEQUENCE [LARGE SCALE GENOMIC DNA]</scope>
    <source>
        <strain evidence="2 3">DSM 12130</strain>
    </source>
</reference>
<keyword evidence="3" id="KW-1185">Reference proteome</keyword>
<dbReference type="STRING" id="91360.SAMN05660330_03322"/>
<dbReference type="Proteomes" id="UP000199073">
    <property type="component" value="Unassembled WGS sequence"/>
</dbReference>
<sequence>MTETSFVRVGWLIDGAGGPVQENVVLKIQNGYIESVDPAYQDTTLNDRAVVDLSYCTILPPLVDCHVHLFMSAATDEQVRRKQLSAGYRELKPVIREHLHHLFSHGVLGVRDGGDRGGFVLRFRSENEMHPLVNLAVSGRAWHREKRYGALIGRSNGAERLAKAYLENVEPVEFVKLVNSGLNSLMVFGKETSSQFTAEEITELVAAAAANNQKVMVHANGREPVRTAVEAGCCSIEHGFFMGKENLRRMADRNTFWCPTVFTMKAYGTNLAPGAQNVDHRVIAGNMEHQLEQLAYARELGVQVAMGTDAGSLGVLHGESMVEEMKLFKKAGYSLVEIIRSATSVGASLLGIDSFGELVKGKHASFLVCRGTPAQLPRKLSYLEDIYIDGVSCEMYRKNPYKNVVAK</sequence>
<dbReference type="InterPro" id="IPR051781">
    <property type="entry name" value="Metallo-dep_Hydrolase"/>
</dbReference>
<evidence type="ECO:0000313" key="2">
    <source>
        <dbReference type="EMBL" id="SDP59461.1"/>
    </source>
</evidence>
<dbReference type="RefSeq" id="WP_092224838.1">
    <property type="nucleotide sequence ID" value="NZ_FNJI01000027.1"/>
</dbReference>
<dbReference type="Gene3D" id="2.30.40.10">
    <property type="entry name" value="Urease, subunit C, domain 1"/>
    <property type="match status" value="1"/>
</dbReference>
<evidence type="ECO:0000259" key="1">
    <source>
        <dbReference type="Pfam" id="PF01979"/>
    </source>
</evidence>
<dbReference type="InterPro" id="IPR011059">
    <property type="entry name" value="Metal-dep_hydrolase_composite"/>
</dbReference>
<dbReference type="InterPro" id="IPR006680">
    <property type="entry name" value="Amidohydro-rel"/>
</dbReference>
<dbReference type="OrthoDB" id="9782972at2"/>
<dbReference type="Pfam" id="PF01979">
    <property type="entry name" value="Amidohydro_1"/>
    <property type="match status" value="1"/>
</dbReference>
<dbReference type="PANTHER" id="PTHR43135:SF3">
    <property type="entry name" value="ALPHA-D-RIBOSE 1-METHYLPHOSPHONATE 5-TRIPHOSPHATE DIPHOSPHATASE"/>
    <property type="match status" value="1"/>
</dbReference>
<dbReference type="GO" id="GO:0016810">
    <property type="term" value="F:hydrolase activity, acting on carbon-nitrogen (but not peptide) bonds"/>
    <property type="evidence" value="ECO:0007669"/>
    <property type="project" value="InterPro"/>
</dbReference>
<dbReference type="Gene3D" id="3.20.20.140">
    <property type="entry name" value="Metal-dependent hydrolases"/>
    <property type="match status" value="1"/>
</dbReference>
<dbReference type="InterPro" id="IPR032466">
    <property type="entry name" value="Metal_Hydrolase"/>
</dbReference>
<dbReference type="SUPFAM" id="SSF51338">
    <property type="entry name" value="Composite domain of metallo-dependent hydrolases"/>
    <property type="match status" value="1"/>
</dbReference>
<dbReference type="SUPFAM" id="SSF51556">
    <property type="entry name" value="Metallo-dependent hydrolases"/>
    <property type="match status" value="1"/>
</dbReference>
<name>A0A1H0TZZ2_9BACT</name>
<dbReference type="AlphaFoldDB" id="A0A1H0TZZ2"/>
<accession>A0A1H0TZZ2</accession>
<organism evidence="2 3">
    <name type="scientific">Desulforhopalus singaporensis</name>
    <dbReference type="NCBI Taxonomy" id="91360"/>
    <lineage>
        <taxon>Bacteria</taxon>
        <taxon>Pseudomonadati</taxon>
        <taxon>Thermodesulfobacteriota</taxon>
        <taxon>Desulfobulbia</taxon>
        <taxon>Desulfobulbales</taxon>
        <taxon>Desulfocapsaceae</taxon>
        <taxon>Desulforhopalus</taxon>
    </lineage>
</organism>
<dbReference type="EMBL" id="FNJI01000027">
    <property type="protein sequence ID" value="SDP59461.1"/>
    <property type="molecule type" value="Genomic_DNA"/>
</dbReference>
<gene>
    <name evidence="2" type="ORF">SAMN05660330_03322</name>
</gene>